<organism evidence="3 4">
    <name type="scientific">Cupriavidus cauae</name>
    <dbReference type="NCBI Taxonomy" id="2608999"/>
    <lineage>
        <taxon>Bacteria</taxon>
        <taxon>Pseudomonadati</taxon>
        <taxon>Pseudomonadota</taxon>
        <taxon>Betaproteobacteria</taxon>
        <taxon>Burkholderiales</taxon>
        <taxon>Burkholderiaceae</taxon>
        <taxon>Cupriavidus</taxon>
    </lineage>
</organism>
<evidence type="ECO:0000313" key="3">
    <source>
        <dbReference type="EMBL" id="KAA6120763.1"/>
    </source>
</evidence>
<reference evidence="3 4" key="1">
    <citation type="submission" date="2019-09" db="EMBL/GenBank/DDBJ databases">
        <title>Isolation of a novel species in the genus Cupriavidus from patients with sepsis using whole genome sequencing.</title>
        <authorList>
            <person name="Kweon O.J."/>
            <person name="Lee M.-K."/>
        </authorList>
    </citation>
    <scope>NUCLEOTIDE SEQUENCE [LARGE SCALE GENOMIC DNA]</scope>
    <source>
        <strain evidence="3 4">MKL-01</strain>
    </source>
</reference>
<accession>A0A5M8ABS7</accession>
<gene>
    <name evidence="3" type="ORF">F1599_16425</name>
</gene>
<sequence length="250" mass="26554">MGKQDAARKGPLTSGAGATGTPPVGGLHAARADRAAAAAADAPRERLLPPAFATAIVAAVTICLALMFPREPLRERLLGEGLHAGRSMDGATLDYLRAWLRVSPPDAALVAELAEQFAREGRLEDAETLLAGIDSSVTDEVALPMLRARLDVARQRANAAAADMPARQRYRSEQRTLLRQAAAMPAAPSDLIAFAAQARALGADDLEVAFYRALACPKPAHAALAGRRHPVAPVRSEWREAQENPRRVRG</sequence>
<dbReference type="RefSeq" id="WP_150083781.1">
    <property type="nucleotide sequence ID" value="NZ_VWRN01000045.1"/>
</dbReference>
<keyword evidence="2" id="KW-0472">Membrane</keyword>
<protein>
    <submittedName>
        <fullName evidence="3">Uncharacterized protein</fullName>
    </submittedName>
</protein>
<dbReference type="AlphaFoldDB" id="A0A5M8ABS7"/>
<keyword evidence="4" id="KW-1185">Reference proteome</keyword>
<evidence type="ECO:0000256" key="1">
    <source>
        <dbReference type="SAM" id="MobiDB-lite"/>
    </source>
</evidence>
<dbReference type="EMBL" id="VWRN01000045">
    <property type="protein sequence ID" value="KAA6120763.1"/>
    <property type="molecule type" value="Genomic_DNA"/>
</dbReference>
<feature type="compositionally biased region" description="Low complexity" evidence="1">
    <location>
        <begin position="10"/>
        <end position="29"/>
    </location>
</feature>
<keyword evidence="2" id="KW-0812">Transmembrane</keyword>
<dbReference type="Proteomes" id="UP000324324">
    <property type="component" value="Unassembled WGS sequence"/>
</dbReference>
<evidence type="ECO:0000313" key="4">
    <source>
        <dbReference type="Proteomes" id="UP000324324"/>
    </source>
</evidence>
<feature type="region of interest" description="Disordered" evidence="1">
    <location>
        <begin position="1"/>
        <end position="29"/>
    </location>
</feature>
<name>A0A5M8ABS7_9BURK</name>
<proteinExistence type="predicted"/>
<comment type="caution">
    <text evidence="3">The sequence shown here is derived from an EMBL/GenBank/DDBJ whole genome shotgun (WGS) entry which is preliminary data.</text>
</comment>
<keyword evidence="2" id="KW-1133">Transmembrane helix</keyword>
<evidence type="ECO:0000256" key="2">
    <source>
        <dbReference type="SAM" id="Phobius"/>
    </source>
</evidence>
<feature type="transmembrane region" description="Helical" evidence="2">
    <location>
        <begin position="51"/>
        <end position="68"/>
    </location>
</feature>